<organism evidence="1 2">
    <name type="scientific">Opisthorchis viverrini</name>
    <name type="common">Southeast Asian liver fluke</name>
    <dbReference type="NCBI Taxonomy" id="6198"/>
    <lineage>
        <taxon>Eukaryota</taxon>
        <taxon>Metazoa</taxon>
        <taxon>Spiralia</taxon>
        <taxon>Lophotrochozoa</taxon>
        <taxon>Platyhelminthes</taxon>
        <taxon>Trematoda</taxon>
        <taxon>Digenea</taxon>
        <taxon>Opisthorchiida</taxon>
        <taxon>Opisthorchiata</taxon>
        <taxon>Opisthorchiidae</taxon>
        <taxon>Opisthorchis</taxon>
    </lineage>
</organism>
<accession>A0A074ZV88</accession>
<name>A0A074ZV88_OPIVI</name>
<reference evidence="1 2" key="1">
    <citation type="submission" date="2013-11" db="EMBL/GenBank/DDBJ databases">
        <title>Opisthorchis viverrini - life in the bile duct.</title>
        <authorList>
            <person name="Young N.D."/>
            <person name="Nagarajan N."/>
            <person name="Lin S.J."/>
            <person name="Korhonen P.K."/>
            <person name="Jex A.R."/>
            <person name="Hall R.S."/>
            <person name="Safavi-Hemami H."/>
            <person name="Kaewkong W."/>
            <person name="Bertrand D."/>
            <person name="Gao S."/>
            <person name="Seet Q."/>
            <person name="Wongkham S."/>
            <person name="Teh B.T."/>
            <person name="Wongkham C."/>
            <person name="Intapan P.M."/>
            <person name="Maleewong W."/>
            <person name="Yang X."/>
            <person name="Hu M."/>
            <person name="Wang Z."/>
            <person name="Hofmann A."/>
            <person name="Sternberg P.W."/>
            <person name="Tan P."/>
            <person name="Wang J."/>
            <person name="Gasser R.B."/>
        </authorList>
    </citation>
    <scope>NUCLEOTIDE SEQUENCE [LARGE SCALE GENOMIC DNA]</scope>
</reference>
<dbReference type="EMBL" id="KL596672">
    <property type="protein sequence ID" value="KER29762.1"/>
    <property type="molecule type" value="Genomic_DNA"/>
</dbReference>
<dbReference type="KEGG" id="ovi:T265_03672"/>
<evidence type="ECO:0000313" key="1">
    <source>
        <dbReference type="EMBL" id="KER29762.1"/>
    </source>
</evidence>
<evidence type="ECO:0000313" key="2">
    <source>
        <dbReference type="Proteomes" id="UP000054324"/>
    </source>
</evidence>
<dbReference type="GeneID" id="20317859"/>
<dbReference type="Proteomes" id="UP000054324">
    <property type="component" value="Unassembled WGS sequence"/>
</dbReference>
<gene>
    <name evidence="1" type="ORF">T265_03672</name>
</gene>
<dbReference type="RefSeq" id="XP_009166478.1">
    <property type="nucleotide sequence ID" value="XM_009168214.1"/>
</dbReference>
<dbReference type="CTD" id="20317859"/>
<keyword evidence="2" id="KW-1185">Reference proteome</keyword>
<proteinExistence type="predicted"/>
<sequence length="186" mass="20792">MHSFANKFGFVGDPPGTQMKLSFTIFVSSRMCCTRPPHVSVGQIFEISRHMYRRITLLTRLLKTVREPTTGFGLLEAHQTSCGKYTHLQLKLLFMGDSSEPHCMMLFNWMCCTQAASCFKKHSEIPRTTHTTRVPPSSSIAVTLVRCLGAVQQSTTFSALFGAYQAGVVSRFPSTLFSTWTQIGQI</sequence>
<protein>
    <submittedName>
        <fullName evidence="1">Uncharacterized protein</fullName>
    </submittedName>
</protein>
<dbReference type="AlphaFoldDB" id="A0A074ZV88"/>